<dbReference type="Pfam" id="PF11225">
    <property type="entry name" value="DUF3024"/>
    <property type="match status" value="1"/>
</dbReference>
<protein>
    <submittedName>
        <fullName evidence="2">Uncharacterized protein</fullName>
    </submittedName>
</protein>
<sequence length="135" mass="15866">MEIKLTKQRMGWQPAPAKPSTATKNQIADQAEPLIAEFKRKCVLPENANAHFNYLVDIYGRWRGKYFYFCGKYHSASPIAISPEFETKFARLEYMGEDSFNLAYMRHTGQWFELFQELSLDKCFNEIKNLPHFMP</sequence>
<evidence type="ECO:0000313" key="2">
    <source>
        <dbReference type="EMBL" id="RLV58244.1"/>
    </source>
</evidence>
<dbReference type="InterPro" id="IPR021388">
    <property type="entry name" value="DUF3024"/>
</dbReference>
<accession>A0A3L8PSL8</accession>
<reference evidence="2 3" key="1">
    <citation type="submission" date="2018-09" db="EMBL/GenBank/DDBJ databases">
        <title>Phylogeny of the Shewanellaceae, and recommendation for two new genera, Pseudoshewanella and Parashewanella.</title>
        <authorList>
            <person name="Wang G."/>
        </authorList>
    </citation>
    <scope>NUCLEOTIDE SEQUENCE [LARGE SCALE GENOMIC DNA]</scope>
    <source>
        <strain evidence="2 3">C51</strain>
    </source>
</reference>
<name>A0A3L8PSL8_9GAMM</name>
<proteinExistence type="predicted"/>
<dbReference type="AlphaFoldDB" id="A0A3L8PSL8"/>
<evidence type="ECO:0000313" key="3">
    <source>
        <dbReference type="Proteomes" id="UP000281474"/>
    </source>
</evidence>
<gene>
    <name evidence="2" type="ORF">D5018_18240</name>
</gene>
<dbReference type="EMBL" id="QZEI01000085">
    <property type="protein sequence ID" value="RLV58244.1"/>
    <property type="molecule type" value="Genomic_DNA"/>
</dbReference>
<organism evidence="2 3">
    <name type="scientific">Parashewanella curva</name>
    <dbReference type="NCBI Taxonomy" id="2338552"/>
    <lineage>
        <taxon>Bacteria</taxon>
        <taxon>Pseudomonadati</taxon>
        <taxon>Pseudomonadota</taxon>
        <taxon>Gammaproteobacteria</taxon>
        <taxon>Alteromonadales</taxon>
        <taxon>Shewanellaceae</taxon>
        <taxon>Parashewanella</taxon>
    </lineage>
</organism>
<comment type="caution">
    <text evidence="2">The sequence shown here is derived from an EMBL/GenBank/DDBJ whole genome shotgun (WGS) entry which is preliminary data.</text>
</comment>
<evidence type="ECO:0000256" key="1">
    <source>
        <dbReference type="SAM" id="MobiDB-lite"/>
    </source>
</evidence>
<feature type="region of interest" description="Disordered" evidence="1">
    <location>
        <begin position="1"/>
        <end position="24"/>
    </location>
</feature>
<keyword evidence="3" id="KW-1185">Reference proteome</keyword>
<dbReference type="Proteomes" id="UP000281474">
    <property type="component" value="Unassembled WGS sequence"/>
</dbReference>